<evidence type="ECO:0000313" key="7">
    <source>
        <dbReference type="Proteomes" id="UP000292346"/>
    </source>
</evidence>
<evidence type="ECO:0000256" key="1">
    <source>
        <dbReference type="ARBA" id="ARBA00011076"/>
    </source>
</evidence>
<dbReference type="SUPFAM" id="SSF56601">
    <property type="entry name" value="beta-lactamase/transpeptidase-like"/>
    <property type="match status" value="1"/>
</dbReference>
<comment type="subunit">
    <text evidence="5">Homotetramer.</text>
</comment>
<comment type="catalytic activity">
    <reaction evidence="4 5">
        <text>L-glutamine + H2O = L-glutamate + NH4(+)</text>
        <dbReference type="Rhea" id="RHEA:15889"/>
        <dbReference type="ChEBI" id="CHEBI:15377"/>
        <dbReference type="ChEBI" id="CHEBI:28938"/>
        <dbReference type="ChEBI" id="CHEBI:29985"/>
        <dbReference type="ChEBI" id="CHEBI:58359"/>
        <dbReference type="EC" id="3.5.1.2"/>
    </reaction>
</comment>
<dbReference type="GO" id="GO:0006537">
    <property type="term" value="P:glutamate biosynthetic process"/>
    <property type="evidence" value="ECO:0007669"/>
    <property type="project" value="TreeGrafter"/>
</dbReference>
<keyword evidence="7" id="KW-1185">Reference proteome</keyword>
<dbReference type="GO" id="GO:0004359">
    <property type="term" value="F:glutaminase activity"/>
    <property type="evidence" value="ECO:0007669"/>
    <property type="project" value="UniProtKB-UniRule"/>
</dbReference>
<keyword evidence="3 5" id="KW-0378">Hydrolase</keyword>
<evidence type="ECO:0000256" key="3">
    <source>
        <dbReference type="ARBA" id="ARBA00022801"/>
    </source>
</evidence>
<dbReference type="AlphaFoldDB" id="A0A4R0H375"/>
<dbReference type="InterPro" id="IPR012338">
    <property type="entry name" value="Beta-lactam/transpept-like"/>
</dbReference>
<dbReference type="PANTHER" id="PTHR12544">
    <property type="entry name" value="GLUTAMINASE"/>
    <property type="match status" value="1"/>
</dbReference>
<evidence type="ECO:0000256" key="2">
    <source>
        <dbReference type="ARBA" id="ARBA00012918"/>
    </source>
</evidence>
<evidence type="ECO:0000313" key="6">
    <source>
        <dbReference type="EMBL" id="TCC03644.1"/>
    </source>
</evidence>
<dbReference type="HAMAP" id="MF_00313">
    <property type="entry name" value="Glutaminase"/>
    <property type="match status" value="1"/>
</dbReference>
<keyword evidence="5" id="KW-0007">Acetylation</keyword>
<dbReference type="GO" id="GO:0006543">
    <property type="term" value="P:L-glutamine catabolic process"/>
    <property type="evidence" value="ECO:0007669"/>
    <property type="project" value="TreeGrafter"/>
</dbReference>
<dbReference type="InterPro" id="IPR015868">
    <property type="entry name" value="Glutaminase"/>
</dbReference>
<comment type="caution">
    <text evidence="6">The sequence shown here is derived from an EMBL/GenBank/DDBJ whole genome shotgun (WGS) entry which is preliminary data.</text>
</comment>
<sequence length="327" mass="33573">MSAADRYVSTGGLPTAVRVDELVRAAYETFRGVADGAVSDVYPVLQRADADAFGVCVAAVDGRLFEAGDTRRPFTIMSVAKPFAFALVSQAIGVDAVRELVGVNATGLPFNSLRAVEQSATGRTNPMVNAGAIATAGLAPGDSPDARWRFILDGLSAFAGRELVLDDEALASALASNHRNRSLAALLHSVGALAGDAELATDLYTRQSCLRVTAVDLAVMGATLADGGVCPTTRRRVVDPDIARVTLAVMTVAGLYETSGDWLLDVGVPGKSGIGGGIVTVSPGKGALGTFAARLDAAGNSVKGRLAAQFLARQLGLDLLASEVSVT</sequence>
<dbReference type="PANTHER" id="PTHR12544:SF48">
    <property type="entry name" value="GLUTAMINASE 1"/>
    <property type="match status" value="1"/>
</dbReference>
<gene>
    <name evidence="5" type="primary">glsA</name>
    <name evidence="6" type="ORF">E0H45_31415</name>
</gene>
<comment type="similarity">
    <text evidence="1 5">Belongs to the glutaminase family.</text>
</comment>
<feature type="binding site" evidence="5">
    <location>
        <position position="180"/>
    </location>
    <ligand>
        <name>substrate</name>
    </ligand>
</feature>
<dbReference type="Proteomes" id="UP000292346">
    <property type="component" value="Unassembled WGS sequence"/>
</dbReference>
<comment type="caution">
    <text evidence="5">Lacks conserved residue(s) required for the propagation of feature annotation.</text>
</comment>
<feature type="binding site" evidence="5">
    <location>
        <position position="78"/>
    </location>
    <ligand>
        <name>substrate</name>
    </ligand>
</feature>
<accession>A0A4R0H375</accession>
<dbReference type="EMBL" id="SJJZ01000004">
    <property type="protein sequence ID" value="TCC03644.1"/>
    <property type="molecule type" value="Genomic_DNA"/>
</dbReference>
<dbReference type="EC" id="3.5.1.2" evidence="2 5"/>
<dbReference type="Pfam" id="PF04960">
    <property type="entry name" value="Glutaminase"/>
    <property type="match status" value="1"/>
</dbReference>
<name>A0A4R0H375_9ACTN</name>
<dbReference type="NCBIfam" id="TIGR03814">
    <property type="entry name" value="Gln_ase"/>
    <property type="match status" value="1"/>
</dbReference>
<dbReference type="Gene3D" id="3.40.710.10">
    <property type="entry name" value="DD-peptidase/beta-lactamase superfamily"/>
    <property type="match status" value="1"/>
</dbReference>
<reference evidence="6 7" key="1">
    <citation type="submission" date="2019-02" db="EMBL/GenBank/DDBJ databases">
        <title>Kribbella capetownensis sp. nov. and Kribbella speibonae sp. nov., isolated from soil.</title>
        <authorList>
            <person name="Curtis S.M."/>
            <person name="Norton I."/>
            <person name="Everest G.J."/>
            <person name="Meyers P.R."/>
        </authorList>
    </citation>
    <scope>NUCLEOTIDE SEQUENCE [LARGE SCALE GENOMIC DNA]</scope>
    <source>
        <strain evidence="6 7">KCTC 29219</strain>
    </source>
</reference>
<protein>
    <recommendedName>
        <fullName evidence="2 5">Glutaminase</fullName>
        <ecNumber evidence="2 5">3.5.1.2</ecNumber>
    </recommendedName>
</protein>
<dbReference type="NCBIfam" id="NF009020">
    <property type="entry name" value="PRK12356.1"/>
    <property type="match status" value="1"/>
</dbReference>
<evidence type="ECO:0000256" key="4">
    <source>
        <dbReference type="ARBA" id="ARBA00049534"/>
    </source>
</evidence>
<organism evidence="6 7">
    <name type="scientific">Kribbella soli</name>
    <dbReference type="NCBI Taxonomy" id="1124743"/>
    <lineage>
        <taxon>Bacteria</taxon>
        <taxon>Bacillati</taxon>
        <taxon>Actinomycetota</taxon>
        <taxon>Actinomycetes</taxon>
        <taxon>Propionibacteriales</taxon>
        <taxon>Kribbellaceae</taxon>
        <taxon>Kribbella</taxon>
    </lineage>
</organism>
<proteinExistence type="inferred from homology"/>
<dbReference type="RefSeq" id="WP_131344188.1">
    <property type="nucleotide sequence ID" value="NZ_SJJZ01000004.1"/>
</dbReference>
<feature type="binding site" evidence="5">
    <location>
        <position position="256"/>
    </location>
    <ligand>
        <name>substrate</name>
    </ligand>
</feature>
<evidence type="ECO:0000256" key="5">
    <source>
        <dbReference type="HAMAP-Rule" id="MF_00313"/>
    </source>
</evidence>
<dbReference type="OrthoDB" id="9788822at2"/>
<feature type="binding site" evidence="5">
    <location>
        <position position="204"/>
    </location>
    <ligand>
        <name>substrate</name>
    </ligand>
</feature>
<feature type="binding site" evidence="5">
    <location>
        <position position="129"/>
    </location>
    <ligand>
        <name>substrate</name>
    </ligand>
</feature>